<dbReference type="RefSeq" id="WP_058317619.1">
    <property type="nucleotide sequence ID" value="NZ_CYSF01000005.1"/>
</dbReference>
<accession>A0A0P1GMK8</accession>
<reference evidence="3 4" key="1">
    <citation type="submission" date="2015-09" db="EMBL/GenBank/DDBJ databases">
        <authorList>
            <consortium name="Swine Surveillance"/>
        </authorList>
    </citation>
    <scope>NUCLEOTIDE SEQUENCE [LARGE SCALE GENOMIC DNA]</scope>
    <source>
        <strain evidence="3 4">CECT 8383</strain>
    </source>
</reference>
<dbReference type="EMBL" id="CYSF01000005">
    <property type="protein sequence ID" value="CUH83461.1"/>
    <property type="molecule type" value="Genomic_DNA"/>
</dbReference>
<evidence type="ECO:0000256" key="1">
    <source>
        <dbReference type="SAM" id="Phobius"/>
    </source>
</evidence>
<proteinExistence type="predicted"/>
<dbReference type="AlphaFoldDB" id="A0A0P1GMK8"/>
<feature type="transmembrane region" description="Helical" evidence="1">
    <location>
        <begin position="54"/>
        <end position="78"/>
    </location>
</feature>
<dbReference type="PANTHER" id="PTHR42709">
    <property type="entry name" value="ALKALINE PHOSPHATASE LIKE PROTEIN"/>
    <property type="match status" value="1"/>
</dbReference>
<protein>
    <submittedName>
        <fullName evidence="3">Inner membrane protein YqaA</fullName>
    </submittedName>
</protein>
<gene>
    <name evidence="3" type="primary">yqaA</name>
    <name evidence="3" type="ORF">TM5383_00650</name>
</gene>
<name>A0A0P1GMK8_9RHOB</name>
<feature type="transmembrane region" description="Helical" evidence="1">
    <location>
        <begin position="132"/>
        <end position="159"/>
    </location>
</feature>
<keyword evidence="1" id="KW-1133">Transmembrane helix</keyword>
<feature type="transmembrane region" description="Helical" evidence="1">
    <location>
        <begin position="98"/>
        <end position="120"/>
    </location>
</feature>
<dbReference type="InterPro" id="IPR051311">
    <property type="entry name" value="DedA_domain"/>
</dbReference>
<evidence type="ECO:0000259" key="2">
    <source>
        <dbReference type="Pfam" id="PF09335"/>
    </source>
</evidence>
<dbReference type="GO" id="GO:0005886">
    <property type="term" value="C:plasma membrane"/>
    <property type="evidence" value="ECO:0007669"/>
    <property type="project" value="TreeGrafter"/>
</dbReference>
<evidence type="ECO:0000313" key="4">
    <source>
        <dbReference type="Proteomes" id="UP000051681"/>
    </source>
</evidence>
<keyword evidence="4" id="KW-1185">Reference proteome</keyword>
<dbReference type="OrthoDB" id="9810270at2"/>
<dbReference type="Proteomes" id="UP000051681">
    <property type="component" value="Unassembled WGS sequence"/>
</dbReference>
<feature type="transmembrane region" description="Helical" evidence="1">
    <location>
        <begin position="171"/>
        <end position="189"/>
    </location>
</feature>
<organism evidence="3 4">
    <name type="scientific">Thalassovita mediterranea</name>
    <dbReference type="NCBI Taxonomy" id="340021"/>
    <lineage>
        <taxon>Bacteria</taxon>
        <taxon>Pseudomonadati</taxon>
        <taxon>Pseudomonadota</taxon>
        <taxon>Alphaproteobacteria</taxon>
        <taxon>Rhodobacterales</taxon>
        <taxon>Roseobacteraceae</taxon>
        <taxon>Thalassovita</taxon>
    </lineage>
</organism>
<dbReference type="InterPro" id="IPR032816">
    <property type="entry name" value="VTT_dom"/>
</dbReference>
<feature type="domain" description="VTT" evidence="2">
    <location>
        <begin position="36"/>
        <end position="155"/>
    </location>
</feature>
<dbReference type="PANTHER" id="PTHR42709:SF11">
    <property type="entry name" value="DEDA FAMILY PROTEIN"/>
    <property type="match status" value="1"/>
</dbReference>
<dbReference type="STRING" id="340021.TM5383_00650"/>
<sequence>MIKKLYDWTMSFADHPRALWVLFFIAFIEASVFPIPPDVLMIPMVLARPSKAWLIALVALVGSVLGGLLGYGIGAFFYEELGRPVLEAMGKADSMAEFNARFNGVGFWAVLGAGITPFPFKVITIMSGWTAMPFATFVITAIIARALRFFIVAALLWKYGAPIREFIERRLGLMFTLFLVILIGGFYLVKFL</sequence>
<dbReference type="Pfam" id="PF09335">
    <property type="entry name" value="VTT_dom"/>
    <property type="match status" value="1"/>
</dbReference>
<keyword evidence="1" id="KW-0472">Membrane</keyword>
<evidence type="ECO:0000313" key="3">
    <source>
        <dbReference type="EMBL" id="CUH83461.1"/>
    </source>
</evidence>
<keyword evidence="1" id="KW-0812">Transmembrane</keyword>